<gene>
    <name evidence="1" type="ORF">BDM02DRAFT_3114194</name>
</gene>
<organism evidence="1 2">
    <name type="scientific">Thelephora ganbajun</name>
    <name type="common">Ganba fungus</name>
    <dbReference type="NCBI Taxonomy" id="370292"/>
    <lineage>
        <taxon>Eukaryota</taxon>
        <taxon>Fungi</taxon>
        <taxon>Dikarya</taxon>
        <taxon>Basidiomycota</taxon>
        <taxon>Agaricomycotina</taxon>
        <taxon>Agaricomycetes</taxon>
        <taxon>Thelephorales</taxon>
        <taxon>Thelephoraceae</taxon>
        <taxon>Thelephora</taxon>
    </lineage>
</organism>
<evidence type="ECO:0000313" key="2">
    <source>
        <dbReference type="Proteomes" id="UP000886501"/>
    </source>
</evidence>
<dbReference type="EMBL" id="MU118002">
    <property type="protein sequence ID" value="KAF9649104.1"/>
    <property type="molecule type" value="Genomic_DNA"/>
</dbReference>
<keyword evidence="2" id="KW-1185">Reference proteome</keyword>
<dbReference type="Proteomes" id="UP000886501">
    <property type="component" value="Unassembled WGS sequence"/>
</dbReference>
<evidence type="ECO:0000313" key="1">
    <source>
        <dbReference type="EMBL" id="KAF9649104.1"/>
    </source>
</evidence>
<comment type="caution">
    <text evidence="1">The sequence shown here is derived from an EMBL/GenBank/DDBJ whole genome shotgun (WGS) entry which is preliminary data.</text>
</comment>
<protein>
    <submittedName>
        <fullName evidence="1">Uncharacterized protein</fullName>
    </submittedName>
</protein>
<proteinExistence type="predicted"/>
<name>A0ACB6ZHW1_THEGA</name>
<reference evidence="1" key="2">
    <citation type="journal article" date="2020" name="Nat. Commun.">
        <title>Large-scale genome sequencing of mycorrhizal fungi provides insights into the early evolution of symbiotic traits.</title>
        <authorList>
            <person name="Miyauchi S."/>
            <person name="Kiss E."/>
            <person name="Kuo A."/>
            <person name="Drula E."/>
            <person name="Kohler A."/>
            <person name="Sanchez-Garcia M."/>
            <person name="Morin E."/>
            <person name="Andreopoulos B."/>
            <person name="Barry K.W."/>
            <person name="Bonito G."/>
            <person name="Buee M."/>
            <person name="Carver A."/>
            <person name="Chen C."/>
            <person name="Cichocki N."/>
            <person name="Clum A."/>
            <person name="Culley D."/>
            <person name="Crous P.W."/>
            <person name="Fauchery L."/>
            <person name="Girlanda M."/>
            <person name="Hayes R.D."/>
            <person name="Keri Z."/>
            <person name="LaButti K."/>
            <person name="Lipzen A."/>
            <person name="Lombard V."/>
            <person name="Magnuson J."/>
            <person name="Maillard F."/>
            <person name="Murat C."/>
            <person name="Nolan M."/>
            <person name="Ohm R.A."/>
            <person name="Pangilinan J."/>
            <person name="Pereira M.F."/>
            <person name="Perotto S."/>
            <person name="Peter M."/>
            <person name="Pfister S."/>
            <person name="Riley R."/>
            <person name="Sitrit Y."/>
            <person name="Stielow J.B."/>
            <person name="Szollosi G."/>
            <person name="Zifcakova L."/>
            <person name="Stursova M."/>
            <person name="Spatafora J.W."/>
            <person name="Tedersoo L."/>
            <person name="Vaario L.M."/>
            <person name="Yamada A."/>
            <person name="Yan M."/>
            <person name="Wang P."/>
            <person name="Xu J."/>
            <person name="Bruns T."/>
            <person name="Baldrian P."/>
            <person name="Vilgalys R."/>
            <person name="Dunand C."/>
            <person name="Henrissat B."/>
            <person name="Grigoriev I.V."/>
            <person name="Hibbett D."/>
            <person name="Nagy L.G."/>
            <person name="Martin F.M."/>
        </authorList>
    </citation>
    <scope>NUCLEOTIDE SEQUENCE</scope>
    <source>
        <strain evidence="1">P2</strain>
    </source>
</reference>
<sequence length="140" mass="15821">MCWKGRVWMVEGLCTPFLVSPPAAYPRLSSTASDDLSYVVTIILNQCLSYPSHHPSNFSIVPRRKSWLLNLDAVALLDSRNIYDALFLTTRSMLWDTRVPMTRSIQYQPESNVIGNQDVEISVDGPGSIFHARGDESNRF</sequence>
<accession>A0ACB6ZHW1</accession>
<reference evidence="1" key="1">
    <citation type="submission" date="2019-10" db="EMBL/GenBank/DDBJ databases">
        <authorList>
            <consortium name="DOE Joint Genome Institute"/>
            <person name="Kuo A."/>
            <person name="Miyauchi S."/>
            <person name="Kiss E."/>
            <person name="Drula E."/>
            <person name="Kohler A."/>
            <person name="Sanchez-Garcia M."/>
            <person name="Andreopoulos B."/>
            <person name="Barry K.W."/>
            <person name="Bonito G."/>
            <person name="Buee M."/>
            <person name="Carver A."/>
            <person name="Chen C."/>
            <person name="Cichocki N."/>
            <person name="Clum A."/>
            <person name="Culley D."/>
            <person name="Crous P.W."/>
            <person name="Fauchery L."/>
            <person name="Girlanda M."/>
            <person name="Hayes R."/>
            <person name="Keri Z."/>
            <person name="Labutti K."/>
            <person name="Lipzen A."/>
            <person name="Lombard V."/>
            <person name="Magnuson J."/>
            <person name="Maillard F."/>
            <person name="Morin E."/>
            <person name="Murat C."/>
            <person name="Nolan M."/>
            <person name="Ohm R."/>
            <person name="Pangilinan J."/>
            <person name="Pereira M."/>
            <person name="Perotto S."/>
            <person name="Peter M."/>
            <person name="Riley R."/>
            <person name="Sitrit Y."/>
            <person name="Stielow B."/>
            <person name="Szollosi G."/>
            <person name="Zifcakova L."/>
            <person name="Stursova M."/>
            <person name="Spatafora J.W."/>
            <person name="Tedersoo L."/>
            <person name="Vaario L.-M."/>
            <person name="Yamada A."/>
            <person name="Yan M."/>
            <person name="Wang P."/>
            <person name="Xu J."/>
            <person name="Bruns T."/>
            <person name="Baldrian P."/>
            <person name="Vilgalys R."/>
            <person name="Henrissat B."/>
            <person name="Grigoriev I.V."/>
            <person name="Hibbett D."/>
            <person name="Nagy L.G."/>
            <person name="Martin F.M."/>
        </authorList>
    </citation>
    <scope>NUCLEOTIDE SEQUENCE</scope>
    <source>
        <strain evidence="1">P2</strain>
    </source>
</reference>